<feature type="domain" description="Dynein heavy chain hydrolytic ATP-binding dynein motor region" evidence="13">
    <location>
        <begin position="1"/>
        <end position="171"/>
    </location>
</feature>
<keyword evidence="5" id="KW-0547">Nucleotide-binding</keyword>
<sequence length="605" mass="69747">VLFRAVSMMVPDFAMIAEISLYSSGYVEARKLSTKIVDTFKFCSETMSLQNHYDYGMRAVKTVLSAASILKRKYPNTEEIALILKALIDVNFPKFLSIDMPVFDGILTDLFQETVMPESDYDHFKKFASEACRELSLHPTDFFLTKVIQIYEMMVVRHGFMLVGESFGGKTSCLKVLARTLCLMQLEGDPEHKVNFEFINPKSVTIEQLYGHYDRVTFEWSDGILASIFRRFANDTTPERNWIIFDGPVDAIWIENMNTVLDDNKKLCLTSGEIIQLSPLMSMVFEVMDLEQASPATVSRCGMIYLEPKALGWLPLMKSWIKKADPRWREGNEVYIETIFNWLAPNCIQYSTLSCTHLSTAGPFSMVKTVMNIVSFQLDKAVTESYEELKFLQIWILAAFLFAGIWGFGGTLDNESRERFNDFYRNFWRGQKPKRMAKMKLELPSTPSYYEVIYKFQGMGKWEAWKDLLFTTSNEVTINIEQTYIPIMESIRMQYFMDMHIRNHIPMLLVGPSGTGKSFYLQRMMSKLPPARFRPITMTFTGQTSANQTQEYILSMLDKLTFDEFGPPSGLKCVLSIDDLNMPAKEMYGAQPPIELLRQYFDHGF</sequence>
<keyword evidence="8" id="KW-0175">Coiled coil</keyword>
<proteinExistence type="predicted"/>
<organism evidence="15 16">
    <name type="scientific">Diploptera punctata</name>
    <name type="common">Pacific beetle cockroach</name>
    <dbReference type="NCBI Taxonomy" id="6984"/>
    <lineage>
        <taxon>Eukaryota</taxon>
        <taxon>Metazoa</taxon>
        <taxon>Ecdysozoa</taxon>
        <taxon>Arthropoda</taxon>
        <taxon>Hexapoda</taxon>
        <taxon>Insecta</taxon>
        <taxon>Pterygota</taxon>
        <taxon>Neoptera</taxon>
        <taxon>Polyneoptera</taxon>
        <taxon>Dictyoptera</taxon>
        <taxon>Blattodea</taxon>
        <taxon>Blaberoidea</taxon>
        <taxon>Blaberidae</taxon>
        <taxon>Diplopterinae</taxon>
        <taxon>Diploptera</taxon>
    </lineage>
</organism>
<evidence type="ECO:0000256" key="5">
    <source>
        <dbReference type="ARBA" id="ARBA00022741"/>
    </source>
</evidence>
<dbReference type="Pfam" id="PF12774">
    <property type="entry name" value="AAA_6"/>
    <property type="match status" value="1"/>
</dbReference>
<reference evidence="15" key="2">
    <citation type="submission" date="2023-05" db="EMBL/GenBank/DDBJ databases">
        <authorList>
            <person name="Fouks B."/>
        </authorList>
    </citation>
    <scope>NUCLEOTIDE SEQUENCE</scope>
    <source>
        <strain evidence="15">Stay&amp;Tobe</strain>
        <tissue evidence="15">Testes</tissue>
    </source>
</reference>
<evidence type="ECO:0000259" key="13">
    <source>
        <dbReference type="Pfam" id="PF12774"/>
    </source>
</evidence>
<keyword evidence="9" id="KW-0969">Cilium</keyword>
<evidence type="ECO:0000256" key="12">
    <source>
        <dbReference type="ARBA" id="ARBA00023273"/>
    </source>
</evidence>
<dbReference type="InterPro" id="IPR027417">
    <property type="entry name" value="P-loop_NTPase"/>
</dbReference>
<dbReference type="Pfam" id="PF17852">
    <property type="entry name" value="Dynein_AAA_lid"/>
    <property type="match status" value="1"/>
</dbReference>
<evidence type="ECO:0000256" key="9">
    <source>
        <dbReference type="ARBA" id="ARBA00023069"/>
    </source>
</evidence>
<comment type="subcellular location">
    <subcellularLocation>
        <location evidence="1">Cell projection</location>
        <location evidence="1">Cilium</location>
    </subcellularLocation>
    <subcellularLocation>
        <location evidence="2">Cytoplasm</location>
        <location evidence="2">Cytoskeleton</location>
    </subcellularLocation>
</comment>
<dbReference type="GO" id="GO:0007018">
    <property type="term" value="P:microtubule-based movement"/>
    <property type="evidence" value="ECO:0007669"/>
    <property type="project" value="InterPro"/>
</dbReference>
<gene>
    <name evidence="15" type="ORF">L9F63_012358</name>
</gene>
<evidence type="ECO:0000256" key="4">
    <source>
        <dbReference type="ARBA" id="ARBA00022701"/>
    </source>
</evidence>
<dbReference type="InterPro" id="IPR035699">
    <property type="entry name" value="AAA_6"/>
</dbReference>
<feature type="domain" description="Dynein heavy chain AAA 5 extension" evidence="14">
    <location>
        <begin position="336"/>
        <end position="467"/>
    </location>
</feature>
<evidence type="ECO:0000256" key="1">
    <source>
        <dbReference type="ARBA" id="ARBA00004138"/>
    </source>
</evidence>
<evidence type="ECO:0000256" key="7">
    <source>
        <dbReference type="ARBA" id="ARBA00023017"/>
    </source>
</evidence>
<dbReference type="Pfam" id="PF12775">
    <property type="entry name" value="AAA_7"/>
    <property type="match status" value="1"/>
</dbReference>
<dbReference type="FunFam" id="3.40.50.300:FF:001328">
    <property type="entry name" value="Dynein heavy chain 6, axonemal"/>
    <property type="match status" value="1"/>
</dbReference>
<evidence type="ECO:0000256" key="3">
    <source>
        <dbReference type="ARBA" id="ARBA00022490"/>
    </source>
</evidence>
<evidence type="ECO:0000256" key="11">
    <source>
        <dbReference type="ARBA" id="ARBA00023212"/>
    </source>
</evidence>
<evidence type="ECO:0000256" key="6">
    <source>
        <dbReference type="ARBA" id="ARBA00022840"/>
    </source>
</evidence>
<accession>A0AAD8ACU5</accession>
<dbReference type="PANTHER" id="PTHR45703:SF1">
    <property type="entry name" value="DYNEINS HEAVY CHAIN"/>
    <property type="match status" value="1"/>
</dbReference>
<keyword evidence="4" id="KW-0493">Microtubule</keyword>
<comment type="caution">
    <text evidence="15">The sequence shown here is derived from an EMBL/GenBank/DDBJ whole genome shotgun (WGS) entry which is preliminary data.</text>
</comment>
<dbReference type="Gene3D" id="1.10.8.710">
    <property type="match status" value="1"/>
</dbReference>
<dbReference type="AlphaFoldDB" id="A0AAD8ACU5"/>
<reference evidence="15" key="1">
    <citation type="journal article" date="2023" name="IScience">
        <title>Live-bearing cockroach genome reveals convergent evolutionary mechanisms linked to viviparity in insects and beyond.</title>
        <authorList>
            <person name="Fouks B."/>
            <person name="Harrison M.C."/>
            <person name="Mikhailova A.A."/>
            <person name="Marchal E."/>
            <person name="English S."/>
            <person name="Carruthers M."/>
            <person name="Jennings E.C."/>
            <person name="Chiamaka E.L."/>
            <person name="Frigard R.A."/>
            <person name="Pippel M."/>
            <person name="Attardo G.M."/>
            <person name="Benoit J.B."/>
            <person name="Bornberg-Bauer E."/>
            <person name="Tobe S.S."/>
        </authorList>
    </citation>
    <scope>NUCLEOTIDE SEQUENCE</scope>
    <source>
        <strain evidence="15">Stay&amp;Tobe</strain>
    </source>
</reference>
<dbReference type="Gene3D" id="3.40.50.300">
    <property type="entry name" value="P-loop containing nucleotide triphosphate hydrolases"/>
    <property type="match status" value="2"/>
</dbReference>
<evidence type="ECO:0000313" key="16">
    <source>
        <dbReference type="Proteomes" id="UP001233999"/>
    </source>
</evidence>
<keyword evidence="10" id="KW-0505">Motor protein</keyword>
<dbReference type="GO" id="GO:0045505">
    <property type="term" value="F:dynein intermediate chain binding"/>
    <property type="evidence" value="ECO:0007669"/>
    <property type="project" value="InterPro"/>
</dbReference>
<dbReference type="InterPro" id="IPR041466">
    <property type="entry name" value="Dynein_AAA5_ext"/>
</dbReference>
<evidence type="ECO:0000259" key="14">
    <source>
        <dbReference type="Pfam" id="PF17852"/>
    </source>
</evidence>
<dbReference type="Gene3D" id="1.10.472.130">
    <property type="match status" value="1"/>
</dbReference>
<keyword evidence="11" id="KW-0206">Cytoskeleton</keyword>
<feature type="non-terminal residue" evidence="15">
    <location>
        <position position="1"/>
    </location>
</feature>
<evidence type="ECO:0008006" key="17">
    <source>
        <dbReference type="Google" id="ProtNLM"/>
    </source>
</evidence>
<evidence type="ECO:0000256" key="2">
    <source>
        <dbReference type="ARBA" id="ARBA00004245"/>
    </source>
</evidence>
<dbReference type="InterPro" id="IPR043157">
    <property type="entry name" value="Dynein_AAA1S"/>
</dbReference>
<evidence type="ECO:0000256" key="10">
    <source>
        <dbReference type="ARBA" id="ARBA00023175"/>
    </source>
</evidence>
<dbReference type="GO" id="GO:0030286">
    <property type="term" value="C:dynein complex"/>
    <property type="evidence" value="ECO:0007669"/>
    <property type="project" value="UniProtKB-KW"/>
</dbReference>
<dbReference type="EMBL" id="JASPKZ010001978">
    <property type="protein sequence ID" value="KAJ9596599.1"/>
    <property type="molecule type" value="Genomic_DNA"/>
</dbReference>
<dbReference type="Proteomes" id="UP001233999">
    <property type="component" value="Unassembled WGS sequence"/>
</dbReference>
<name>A0AAD8ACU5_DIPPU</name>
<evidence type="ECO:0000313" key="15">
    <source>
        <dbReference type="EMBL" id="KAJ9596599.1"/>
    </source>
</evidence>
<dbReference type="GO" id="GO:0005524">
    <property type="term" value="F:ATP binding"/>
    <property type="evidence" value="ECO:0007669"/>
    <property type="project" value="UniProtKB-KW"/>
</dbReference>
<dbReference type="GO" id="GO:0051959">
    <property type="term" value="F:dynein light intermediate chain binding"/>
    <property type="evidence" value="ECO:0007669"/>
    <property type="project" value="InterPro"/>
</dbReference>
<dbReference type="FunFam" id="1.10.8.710:FF:000001">
    <property type="entry name" value="Dynein axonemal heavy chain 2"/>
    <property type="match status" value="1"/>
</dbReference>
<dbReference type="GO" id="GO:0005874">
    <property type="term" value="C:microtubule"/>
    <property type="evidence" value="ECO:0007669"/>
    <property type="project" value="UniProtKB-KW"/>
</dbReference>
<keyword evidence="16" id="KW-1185">Reference proteome</keyword>
<dbReference type="GO" id="GO:0005929">
    <property type="term" value="C:cilium"/>
    <property type="evidence" value="ECO:0007669"/>
    <property type="project" value="UniProtKB-SubCell"/>
</dbReference>
<evidence type="ECO:0000256" key="8">
    <source>
        <dbReference type="ARBA" id="ARBA00023054"/>
    </source>
</evidence>
<keyword evidence="3" id="KW-0963">Cytoplasm</keyword>
<dbReference type="InterPro" id="IPR026983">
    <property type="entry name" value="DHC"/>
</dbReference>
<protein>
    <recommendedName>
        <fullName evidence="17">Dynein heavy chain</fullName>
    </recommendedName>
</protein>
<keyword evidence="7" id="KW-0243">Dynein</keyword>
<dbReference type="PANTHER" id="PTHR45703">
    <property type="entry name" value="DYNEIN HEAVY CHAIN"/>
    <property type="match status" value="1"/>
</dbReference>
<keyword evidence="12" id="KW-0966">Cell projection</keyword>
<keyword evidence="6" id="KW-0067">ATP-binding</keyword>
<dbReference type="SUPFAM" id="SSF52540">
    <property type="entry name" value="P-loop containing nucleoside triphosphate hydrolases"/>
    <property type="match status" value="2"/>
</dbReference>
<feature type="non-terminal residue" evidence="15">
    <location>
        <position position="605"/>
    </location>
</feature>